<dbReference type="InterPro" id="IPR001680">
    <property type="entry name" value="WD40_rpt"/>
</dbReference>
<evidence type="ECO:0000256" key="8">
    <source>
        <dbReference type="PROSITE-ProRule" id="PRU00221"/>
    </source>
</evidence>
<dbReference type="PANTHER" id="PTHR43995">
    <property type="entry name" value="PRE-MRNA-PROCESSING FACTOR 19"/>
    <property type="match status" value="1"/>
</dbReference>
<feature type="domain" description="U-box" evidence="11">
    <location>
        <begin position="1"/>
        <end position="87"/>
    </location>
</feature>
<dbReference type="Gene3D" id="2.130.10.10">
    <property type="entry name" value="YVTN repeat-like/Quinoprotein amine dehydrogenase"/>
    <property type="match status" value="1"/>
</dbReference>
<organism evidence="12 13">
    <name type="scientific">Coemansia spiralis</name>
    <dbReference type="NCBI Taxonomy" id="417178"/>
    <lineage>
        <taxon>Eukaryota</taxon>
        <taxon>Fungi</taxon>
        <taxon>Fungi incertae sedis</taxon>
        <taxon>Zoopagomycota</taxon>
        <taxon>Kickxellomycotina</taxon>
        <taxon>Kickxellomycetes</taxon>
        <taxon>Kickxellales</taxon>
        <taxon>Kickxellaceae</taxon>
        <taxon>Coemansia</taxon>
    </lineage>
</organism>
<dbReference type="PANTHER" id="PTHR43995:SF1">
    <property type="entry name" value="PRE-MRNA-PROCESSING FACTOR 19"/>
    <property type="match status" value="1"/>
</dbReference>
<evidence type="ECO:0000259" key="11">
    <source>
        <dbReference type="PROSITE" id="PS51698"/>
    </source>
</evidence>
<evidence type="ECO:0000256" key="10">
    <source>
        <dbReference type="SAM" id="MobiDB-lite"/>
    </source>
</evidence>
<dbReference type="GO" id="GO:0006281">
    <property type="term" value="P:DNA repair"/>
    <property type="evidence" value="ECO:0007669"/>
    <property type="project" value="UniProtKB-KW"/>
</dbReference>
<comment type="caution">
    <text evidence="12">The sequence shown here is derived from an EMBL/GenBank/DDBJ whole genome shotgun (WGS) entry which is preliminary data.</text>
</comment>
<dbReference type="OrthoDB" id="687049at2759"/>
<comment type="function">
    <text evidence="9">Ubiquitin-protein ligase which is mainly involved pre-mRNA splicing and DNA repair. Required for pre-mRNA splicing as component of the spliceosome.</text>
</comment>
<keyword evidence="9" id="KW-0539">Nucleus</keyword>
<accession>A0A9W8L2Y3</accession>
<protein>
    <recommendedName>
        <fullName evidence="9">Pre-mRNA-processing factor 19</fullName>
        <ecNumber evidence="9">2.3.2.27</ecNumber>
    </recommendedName>
</protein>
<evidence type="ECO:0000256" key="6">
    <source>
        <dbReference type="ARBA" id="ARBA00023187"/>
    </source>
</evidence>
<dbReference type="PROSITE" id="PS50082">
    <property type="entry name" value="WD_REPEATS_2"/>
    <property type="match status" value="1"/>
</dbReference>
<dbReference type="InterPro" id="IPR013083">
    <property type="entry name" value="Znf_RING/FYVE/PHD"/>
</dbReference>
<dbReference type="EMBL" id="JANBTX010000142">
    <property type="protein sequence ID" value="KAJ2685623.1"/>
    <property type="molecule type" value="Genomic_DNA"/>
</dbReference>
<gene>
    <name evidence="12" type="ORF">IWW39_004140</name>
</gene>
<evidence type="ECO:0000313" key="12">
    <source>
        <dbReference type="EMBL" id="KAJ2685623.1"/>
    </source>
</evidence>
<keyword evidence="7 9" id="KW-0234">DNA repair</keyword>
<evidence type="ECO:0000256" key="5">
    <source>
        <dbReference type="ARBA" id="ARBA00022763"/>
    </source>
</evidence>
<keyword evidence="4 9" id="KW-0747">Spliceosome</keyword>
<keyword evidence="6 9" id="KW-0508">mRNA splicing</keyword>
<dbReference type="GO" id="GO:0071006">
    <property type="term" value="C:U2-type catalytic step 1 spliceosome"/>
    <property type="evidence" value="ECO:0007669"/>
    <property type="project" value="TreeGrafter"/>
</dbReference>
<comment type="pathway">
    <text evidence="9">Protein modification; protein ubiquitination.</text>
</comment>
<dbReference type="GO" id="GO:0000398">
    <property type="term" value="P:mRNA splicing, via spliceosome"/>
    <property type="evidence" value="ECO:0007669"/>
    <property type="project" value="InterPro"/>
</dbReference>
<dbReference type="GO" id="GO:0061630">
    <property type="term" value="F:ubiquitin protein ligase activity"/>
    <property type="evidence" value="ECO:0007669"/>
    <property type="project" value="UniProtKB-UniRule"/>
</dbReference>
<dbReference type="GO" id="GO:0070534">
    <property type="term" value="P:protein K63-linked ubiquitination"/>
    <property type="evidence" value="ECO:0007669"/>
    <property type="project" value="UniProtKB-UniRule"/>
</dbReference>
<dbReference type="SUPFAM" id="SSF57850">
    <property type="entry name" value="RING/U-box"/>
    <property type="match status" value="1"/>
</dbReference>
<evidence type="ECO:0000256" key="4">
    <source>
        <dbReference type="ARBA" id="ARBA00022728"/>
    </source>
</evidence>
<comment type="subcellular location">
    <subcellularLocation>
        <location evidence="9">Nucleus</location>
    </subcellularLocation>
</comment>
<evidence type="ECO:0000313" key="13">
    <source>
        <dbReference type="Proteomes" id="UP001151516"/>
    </source>
</evidence>
<evidence type="ECO:0000256" key="2">
    <source>
        <dbReference type="ARBA" id="ARBA00022574"/>
    </source>
</evidence>
<comment type="catalytic activity">
    <reaction evidence="9">
        <text>S-ubiquitinyl-[E2 ubiquitin-conjugating enzyme]-L-cysteine + [acceptor protein]-L-lysine = [E2 ubiquitin-conjugating enzyme]-L-cysteine + N(6)-ubiquitinyl-[acceptor protein]-L-lysine.</text>
        <dbReference type="EC" id="2.3.2.27"/>
    </reaction>
</comment>
<proteinExistence type="inferred from homology"/>
<dbReference type="SMART" id="SM00320">
    <property type="entry name" value="WD40"/>
    <property type="match status" value="6"/>
</dbReference>
<comment type="similarity">
    <text evidence="1 9">Belongs to the WD repeat PRP19 family.</text>
</comment>
<dbReference type="SMART" id="SM00504">
    <property type="entry name" value="Ubox"/>
    <property type="match status" value="1"/>
</dbReference>
<name>A0A9W8L2Y3_9FUNG</name>
<dbReference type="InterPro" id="IPR038959">
    <property type="entry name" value="Prp19"/>
</dbReference>
<evidence type="ECO:0000256" key="9">
    <source>
        <dbReference type="RuleBase" id="RU367101"/>
    </source>
</evidence>
<dbReference type="AlphaFoldDB" id="A0A9W8L2Y3"/>
<sequence length="511" mass="54668">MSFICSLSGESPNEPVISAKTGRLYESRLLQKYLSENRQHEPQTTHALTPDDIIPVHSDPPTVKPRPPTLTSIPALLSTFQNEWDALVLETFSLKQQYHQVRQELSQALYQNDAACRVVARLMKERDEARQALATLQAQVAAVEPVAPVAAQPDTMEVDAVVDPAQQYYDTAAETAKTLSKGRVKREVPADLTSPEAWKTAAESSVISSLHSTTKPGITALDVDQSGSLLLTAGMDNHAEVYSRTTDTVVATLKGHTKRLTSALWLGGGGLDASIVTASADKSVRLWVPKPGNAAGWAKKNIVKHHNAEVVGLSLHPSGRYFASAASDGSWAVHSAESGDVVVSGTVDSQVAGIAYHPDGVFLGLGTVDGFAKILDIGQNQVLATLDVASGGEEKSVGGLHFSENGYYFATVTREEVAVWDLRKQKKVVAWTLADFENGAAFVDAVFDRSGKYLAVATPGLVRLLRVKGWTTMVDLACADTVASVGWIGHLSTAVAVACAENSVRVYEPAQ</sequence>
<keyword evidence="9" id="KW-0808">Transferase</keyword>
<evidence type="ECO:0000256" key="7">
    <source>
        <dbReference type="ARBA" id="ARBA00023204"/>
    </source>
</evidence>
<dbReference type="PROSITE" id="PS51698">
    <property type="entry name" value="U_BOX"/>
    <property type="match status" value="1"/>
</dbReference>
<evidence type="ECO:0000256" key="1">
    <source>
        <dbReference type="ARBA" id="ARBA00006388"/>
    </source>
</evidence>
<feature type="region of interest" description="Disordered" evidence="10">
    <location>
        <begin position="37"/>
        <end position="67"/>
    </location>
</feature>
<reference evidence="12" key="1">
    <citation type="submission" date="2022-07" db="EMBL/GenBank/DDBJ databases">
        <title>Phylogenomic reconstructions and comparative analyses of Kickxellomycotina fungi.</title>
        <authorList>
            <person name="Reynolds N.K."/>
            <person name="Stajich J.E."/>
            <person name="Barry K."/>
            <person name="Grigoriev I.V."/>
            <person name="Crous P."/>
            <person name="Smith M.E."/>
        </authorList>
    </citation>
    <scope>NUCLEOTIDE SEQUENCE</scope>
    <source>
        <strain evidence="12">CBS 109367</strain>
    </source>
</reference>
<dbReference type="Proteomes" id="UP001151516">
    <property type="component" value="Unassembled WGS sequence"/>
</dbReference>
<dbReference type="GO" id="GO:0000974">
    <property type="term" value="C:Prp19 complex"/>
    <property type="evidence" value="ECO:0007669"/>
    <property type="project" value="UniProtKB-UniRule"/>
</dbReference>
<keyword evidence="2 8" id="KW-0853">WD repeat</keyword>
<dbReference type="InterPro" id="IPR003613">
    <property type="entry name" value="Ubox_domain"/>
</dbReference>
<keyword evidence="13" id="KW-1185">Reference proteome</keyword>
<dbReference type="InterPro" id="IPR013915">
    <property type="entry name" value="Prp19_cc"/>
</dbReference>
<dbReference type="Gene3D" id="3.30.40.10">
    <property type="entry name" value="Zinc/RING finger domain, C3HC4 (zinc finger)"/>
    <property type="match status" value="1"/>
</dbReference>
<dbReference type="SUPFAM" id="SSF50978">
    <property type="entry name" value="WD40 repeat-like"/>
    <property type="match status" value="1"/>
</dbReference>
<dbReference type="Pfam" id="PF08606">
    <property type="entry name" value="Prp19"/>
    <property type="match status" value="1"/>
</dbReference>
<feature type="repeat" description="WD" evidence="8">
    <location>
        <begin position="253"/>
        <end position="287"/>
    </location>
</feature>
<keyword evidence="5 9" id="KW-0227">DNA damage</keyword>
<keyword evidence="9" id="KW-0833">Ubl conjugation pathway</keyword>
<keyword evidence="3 9" id="KW-0507">mRNA processing</keyword>
<dbReference type="InterPro" id="IPR036322">
    <property type="entry name" value="WD40_repeat_dom_sf"/>
</dbReference>
<dbReference type="GO" id="GO:0005737">
    <property type="term" value="C:cytoplasm"/>
    <property type="evidence" value="ECO:0007669"/>
    <property type="project" value="TreeGrafter"/>
</dbReference>
<dbReference type="Pfam" id="PF00400">
    <property type="entry name" value="WD40"/>
    <property type="match status" value="3"/>
</dbReference>
<evidence type="ECO:0000256" key="3">
    <source>
        <dbReference type="ARBA" id="ARBA00022664"/>
    </source>
</evidence>
<dbReference type="EC" id="2.3.2.27" evidence="9"/>
<dbReference type="InterPro" id="IPR015943">
    <property type="entry name" value="WD40/YVTN_repeat-like_dom_sf"/>
</dbReference>
<comment type="subunit">
    <text evidence="9">Homotetramer.</text>
</comment>